<reference evidence="2" key="1">
    <citation type="submission" date="2020-11" db="EMBL/GenBank/DDBJ databases">
        <authorList>
            <person name="Tran Van P."/>
        </authorList>
    </citation>
    <scope>NUCLEOTIDE SEQUENCE</scope>
</reference>
<evidence type="ECO:0000313" key="2">
    <source>
        <dbReference type="EMBL" id="CAD7196776.1"/>
    </source>
</evidence>
<dbReference type="EMBL" id="OA565321">
    <property type="protein sequence ID" value="CAD7196776.1"/>
    <property type="molecule type" value="Genomic_DNA"/>
</dbReference>
<dbReference type="PANTHER" id="PTHR23088">
    <property type="entry name" value="NITRILASE-RELATED"/>
    <property type="match status" value="1"/>
</dbReference>
<dbReference type="Gene3D" id="3.60.110.10">
    <property type="entry name" value="Carbon-nitrogen hydrolase"/>
    <property type="match status" value="1"/>
</dbReference>
<dbReference type="InterPro" id="IPR003010">
    <property type="entry name" value="C-N_Hydrolase"/>
</dbReference>
<organism evidence="2">
    <name type="scientific">Timema douglasi</name>
    <name type="common">Walking stick</name>
    <dbReference type="NCBI Taxonomy" id="61478"/>
    <lineage>
        <taxon>Eukaryota</taxon>
        <taxon>Metazoa</taxon>
        <taxon>Ecdysozoa</taxon>
        <taxon>Arthropoda</taxon>
        <taxon>Hexapoda</taxon>
        <taxon>Insecta</taxon>
        <taxon>Pterygota</taxon>
        <taxon>Neoptera</taxon>
        <taxon>Polyneoptera</taxon>
        <taxon>Phasmatodea</taxon>
        <taxon>Timematodea</taxon>
        <taxon>Timematoidea</taxon>
        <taxon>Timematidae</taxon>
        <taxon>Timema</taxon>
    </lineage>
</organism>
<evidence type="ECO:0000259" key="1">
    <source>
        <dbReference type="Pfam" id="PF00795"/>
    </source>
</evidence>
<dbReference type="InterPro" id="IPR036526">
    <property type="entry name" value="C-N_Hydrolase_sf"/>
</dbReference>
<dbReference type="PANTHER" id="PTHR23088:SF27">
    <property type="entry name" value="DEAMINATED GLUTATHIONE AMIDASE"/>
    <property type="match status" value="1"/>
</dbReference>
<gene>
    <name evidence="2" type="ORF">TDIB3V08_LOCUS3106</name>
</gene>
<accession>A0A7R8VG68</accession>
<dbReference type="SUPFAM" id="SSF56317">
    <property type="entry name" value="Carbon-nitrogen hydrolase"/>
    <property type="match status" value="1"/>
</dbReference>
<protein>
    <recommendedName>
        <fullName evidence="1">CN hydrolase domain-containing protein</fullName>
    </recommendedName>
</protein>
<dbReference type="AlphaFoldDB" id="A0A7R8VG68"/>
<dbReference type="Pfam" id="PF00795">
    <property type="entry name" value="CN_hydrolase"/>
    <property type="match status" value="1"/>
</dbReference>
<sequence length="298" mass="32837">MYLFNRFRCTSYDKIDKLFVCKHLILCHTQAMATVNKNKMAGVGQFTAKNNKEENFEVCKNLIEMAKRKNCQMMFLPEGCDYIGESLAETLALAEPLDGPLVKKYCNLAKNLKLWLSLGGIHEKNKMARRGDTNDLRGMSHEKLCSILDAISEDQAEDSDIGGDSDAEDYSIIPESVSSLNDSIRRASASEEGTPGGSHSLASHLEADVEIHDIQPGSLCETMRDSDSSEVELEIPNAVDQINKPGWWPDLNESAWSPSRLTAEDCKLGVHGAMVHQVPFGATALAQGIRFDDHAATT</sequence>
<name>A0A7R8VG68_TIMDO</name>
<feature type="domain" description="CN hydrolase" evidence="1">
    <location>
        <begin position="43"/>
        <end position="125"/>
    </location>
</feature>
<proteinExistence type="predicted"/>